<keyword evidence="3" id="KW-0808">Transferase</keyword>
<keyword evidence="2" id="KW-0597">Phosphoprotein</keyword>
<dbReference type="SUPFAM" id="SSF53901">
    <property type="entry name" value="Thiolase-like"/>
    <property type="match status" value="1"/>
</dbReference>
<dbReference type="InterPro" id="IPR020843">
    <property type="entry name" value="ER"/>
</dbReference>
<feature type="domain" description="Ketosynthase family 3 (KS3)" evidence="7">
    <location>
        <begin position="10"/>
        <end position="438"/>
    </location>
</feature>
<dbReference type="Gene3D" id="3.90.180.10">
    <property type="entry name" value="Medium-chain alcohol dehydrogenases, catalytic domain"/>
    <property type="match status" value="1"/>
</dbReference>
<evidence type="ECO:0000313" key="9">
    <source>
        <dbReference type="EMBL" id="KIM95579.1"/>
    </source>
</evidence>
<gene>
    <name evidence="9" type="ORF">OIDMADRAFT_170991</name>
</gene>
<proteinExistence type="predicted"/>
<dbReference type="STRING" id="913774.A0A0C3GWD5"/>
<dbReference type="Pfam" id="PF23114">
    <property type="entry name" value="NAD-bd_HRPKS_sdrA"/>
    <property type="match status" value="1"/>
</dbReference>
<dbReference type="InterPro" id="IPR049551">
    <property type="entry name" value="PKS_DH_C"/>
</dbReference>
<protein>
    <recommendedName>
        <fullName evidence="11">Carrier domain-containing protein</fullName>
    </recommendedName>
</protein>
<dbReference type="SUPFAM" id="SSF52151">
    <property type="entry name" value="FabD/lysophospholipase-like"/>
    <property type="match status" value="1"/>
</dbReference>
<name>A0A0C3GWD5_OIDMZ</name>
<evidence type="ECO:0000259" key="8">
    <source>
        <dbReference type="PROSITE" id="PS52019"/>
    </source>
</evidence>
<dbReference type="HOGENOM" id="CLU_000022_31_0_1"/>
<dbReference type="InterPro" id="IPR013968">
    <property type="entry name" value="PKS_KR"/>
</dbReference>
<dbReference type="GO" id="GO:0006633">
    <property type="term" value="P:fatty acid biosynthetic process"/>
    <property type="evidence" value="ECO:0007669"/>
    <property type="project" value="InterPro"/>
</dbReference>
<dbReference type="Pfam" id="PF00698">
    <property type="entry name" value="Acyl_transf_1"/>
    <property type="match status" value="1"/>
</dbReference>
<evidence type="ECO:0000256" key="4">
    <source>
        <dbReference type="ARBA" id="ARBA00023268"/>
    </source>
</evidence>
<dbReference type="Pfam" id="PF16197">
    <property type="entry name" value="KAsynt_C_assoc"/>
    <property type="match status" value="1"/>
</dbReference>
<feature type="region of interest" description="N-terminal hotdog fold" evidence="6">
    <location>
        <begin position="937"/>
        <end position="1073"/>
    </location>
</feature>
<dbReference type="PROSITE" id="PS00606">
    <property type="entry name" value="KS3_1"/>
    <property type="match status" value="1"/>
</dbReference>
<dbReference type="InterPro" id="IPR036291">
    <property type="entry name" value="NAD(P)-bd_dom_sf"/>
</dbReference>
<reference evidence="9 10" key="1">
    <citation type="submission" date="2014-04" db="EMBL/GenBank/DDBJ databases">
        <authorList>
            <consortium name="DOE Joint Genome Institute"/>
            <person name="Kuo A."/>
            <person name="Martino E."/>
            <person name="Perotto S."/>
            <person name="Kohler A."/>
            <person name="Nagy L.G."/>
            <person name="Floudas D."/>
            <person name="Copeland A."/>
            <person name="Barry K.W."/>
            <person name="Cichocki N."/>
            <person name="Veneault-Fourrey C."/>
            <person name="LaButti K."/>
            <person name="Lindquist E.A."/>
            <person name="Lipzen A."/>
            <person name="Lundell T."/>
            <person name="Morin E."/>
            <person name="Murat C."/>
            <person name="Sun H."/>
            <person name="Tunlid A."/>
            <person name="Henrissat B."/>
            <person name="Grigoriev I.V."/>
            <person name="Hibbett D.S."/>
            <person name="Martin F."/>
            <person name="Nordberg H.P."/>
            <person name="Cantor M.N."/>
            <person name="Hua S.X."/>
        </authorList>
    </citation>
    <scope>NUCLEOTIDE SEQUENCE [LARGE SCALE GENOMIC DNA]</scope>
    <source>
        <strain evidence="9 10">Zn</strain>
    </source>
</reference>
<dbReference type="InterPro" id="IPR049552">
    <property type="entry name" value="PKS_DH_N"/>
</dbReference>
<sequence length="2377" mass="261753">MNSDSDCGGFEPVAIVGMGCRFAGDSCSPSKLWDMLKDGRSGQSDVPKNRFNIDSWHSPAKGRPGSLYSKGGYFLSHDDSYRNFDPSFFAISPLEATSMDPQQRKLLEVVFECFESAGKILEEISGSETACYVGCFSTDFDHIQSKDPEYSLPYQSTGSGMTILSNRISYVYNLRGPSLTVDTACSSSLYALHLGCQALLAGDCTAAVVGGSSLIASVEKHLGSERLGILSPTSACHTFDASADGFGRGDGVAALYIKRLSDAVANGDPIRAVIRSTAINANGRGLGINHPSQEAQEAVIRKAYARAGLDFAQTGYFECHGTGTPVGDPIECAAIGNVFTESRTINNPLLIGSVKTNIGHCEGASGLAAVIKTVLCLENGQIPATIGVEELNPNIDFKSGRLSVVRSLTPWPQKANNRRASVNSFGYGGANAHVILDAADSFLRKSGSSLDQKEASTGSGKRRHLLVFSAHDQATLKNNIRALSKVATKYTIPDISYTLGAHRTKFMHRGFSICSSSTISEQLQESKVTYGLSRHTDFQIAFAFTGQGAQWPQMCYALICYFPLVRQTFERLEQSLQKLPTPPDFSIIEVLSAPKESTTVYHSVWSPVCCTAVQVALTILLQSWGIRPTAVVGHSAGEISAAFAAGLITETEAVAIAYYRGIAVLNCKENGSMLAVGLGPEEVQPFIRGQSDVVIGCYNSPQSVTLSGRAHAIEEIRVSLTQAGIFARKVNTSDNAYHSHLMASAAQEFQTLFEGIYSEMAHSLTRKETLPRIPMYSCITGKLLEFEIMPFEYWRSSLELPVLFDQASQVLLASHSTVSYIVEIGPHSALAGPIRQITMSLGFSEERLTYLPTLVRGEDGVDNVLRLVGTLFNVGYPIDLTLVNSMDTYYSDVDDEINCQNGRLLVDLPTYQWNYEGLLWKESRWGRELRFRKHCRHDLLGSREPGGSQNSHLWRNHLDVSFVPWLQDHKIGNDILFPAAGYIAMAIEALKQLAHDQDLLVPLQGYTIQGLNINSALIIPTEGSVETLFNMRDLSLPGQGVPKCFDFRISSVSEDGRWCEHGAGMIYLAEPYGDIEERNSVGRRTKVSSSKNWYAALSSAGITFGPSFQTVSDISFVPERNEAIADLALLTTKDVMAAESQYIIHPTSIDGCLQMSVLAAYCNTKLISKAFIPICIEDLTVWTPPISERMRENAIVNAQGNLQGLRSVHGTARVFCEDGHLLVQGRVRFLSLEGGLIHSHTAIPRQPYSRLVWKPDVDRLSALCYPLDPDRDAISFVSAHENFDLLDFIDLLGHKSRSLKILQFGIGSSGPLVKDLGGDSRSIYSQYTIASHDDTSIEEAKKFFSGSSNMDFRVLNIEQARSEKRIGADGYDLVILSETHGACGITSQALTNCLDLLKPNGKLWIDAKICEAQTTLLTDLTTAGFTGGLVRISQSQNVIVAESRRVLSDSSRTHKTLWLVYHKNPHPLCENISRVAAKFGILTTSVSLLHVQEVIPTDSKIIMMAELESLCLSRMNMEELTALQYLVKKASSFIWVTNGGRLDGSQPEKSLASGLAKTLMNEQPSLCMTCFDIEPQETNLVKSAVFIIDQHIRLQTEERSEVEMDLVQKNGLIYISRFLPDNPQNDLFERRMNPPVVNGLFGAHSPMELDFQLVGQIDSFYYKQKRDDGTSLTLQPNEILLEPQAYSLSVMEATILRGQQESEFFSHESASTVRACGSDIVNFRPGDRVLSLKPGKFDSSFVVRENNCHKLLPNENIEDLVGEFVPACTALHVLNNLSREERRGVKAFRFGLYLFMYASTYMFQLFTTYNSEAERCYFLNVEGVPGDHLISANAPAWTRSLKISTAAQDISAIIASATAHDHQELWKTLGENGTYRLLGSGRHIPKLATFDNSIFSRGSSIVSFDILNILQKGNEDLNELIRETFKLYRCGKLAPRSPISFFDISQLQDAVSFTYGIDKAHRIILRQMLTEDVQCRDTYKPSSFDPSATFLMIGCLGGLGRSITTWMVERGARHFVFLSRSGAEGPEAAALLNEFDEYSRTHGLDIIFHVVRGDVSTRSDVEKAIAIAETPIKGVIHAAATFQKCLFENMTVEKFHEVLDPKVRGTINLHEALFSVPLDFFVMTSSTLGIRGPVTQSGYAAANAFMDSMARHRWSLGMQATSLALGMVQEIGHVEAHPEIKAAMLHNNLYGINETEFLAMMELACQPHHLSSSPLPLSKYDMYSNALIVTGMELTINPTLQRTWLQDKRLQHLGREKPALAAASTSQNSNTLDILLNAFNSNGEIGVKNAVKEIVLKRISKLFLMPVEKLKESMSKPLAGFGLDSMVSSEVRALAWSEFKADVPLMKILESGLLFQELLDLIWQNMDSGLKSGNIPA</sequence>
<reference evidence="10" key="2">
    <citation type="submission" date="2015-01" db="EMBL/GenBank/DDBJ databases">
        <title>Evolutionary Origins and Diversification of the Mycorrhizal Mutualists.</title>
        <authorList>
            <consortium name="DOE Joint Genome Institute"/>
            <consortium name="Mycorrhizal Genomics Consortium"/>
            <person name="Kohler A."/>
            <person name="Kuo A."/>
            <person name="Nagy L.G."/>
            <person name="Floudas D."/>
            <person name="Copeland A."/>
            <person name="Barry K.W."/>
            <person name="Cichocki N."/>
            <person name="Veneault-Fourrey C."/>
            <person name="LaButti K."/>
            <person name="Lindquist E.A."/>
            <person name="Lipzen A."/>
            <person name="Lundell T."/>
            <person name="Morin E."/>
            <person name="Murat C."/>
            <person name="Riley R."/>
            <person name="Ohm R."/>
            <person name="Sun H."/>
            <person name="Tunlid A."/>
            <person name="Henrissat B."/>
            <person name="Grigoriev I.V."/>
            <person name="Hibbett D.S."/>
            <person name="Martin F."/>
        </authorList>
    </citation>
    <scope>NUCLEOTIDE SEQUENCE [LARGE SCALE GENOMIC DNA]</scope>
    <source>
        <strain evidence="10">Zn</strain>
    </source>
</reference>
<dbReference type="InterPro" id="IPR016035">
    <property type="entry name" value="Acyl_Trfase/lysoPLipase"/>
</dbReference>
<dbReference type="InterPro" id="IPR016036">
    <property type="entry name" value="Malonyl_transacylase_ACP-bd"/>
</dbReference>
<dbReference type="InterPro" id="IPR056501">
    <property type="entry name" value="NAD-bd_HRPKS_sdrA"/>
</dbReference>
<dbReference type="PROSITE" id="PS52004">
    <property type="entry name" value="KS3_2"/>
    <property type="match status" value="1"/>
</dbReference>
<dbReference type="InterPro" id="IPR001227">
    <property type="entry name" value="Ac_transferase_dom_sf"/>
</dbReference>
<dbReference type="InterPro" id="IPR050091">
    <property type="entry name" value="PKS_NRPS_Biosynth_Enz"/>
</dbReference>
<dbReference type="InterPro" id="IPR016039">
    <property type="entry name" value="Thiolase-like"/>
</dbReference>
<dbReference type="InterPro" id="IPR014030">
    <property type="entry name" value="Ketoacyl_synth_N"/>
</dbReference>
<dbReference type="InterPro" id="IPR032821">
    <property type="entry name" value="PKS_assoc"/>
</dbReference>
<dbReference type="PANTHER" id="PTHR43775">
    <property type="entry name" value="FATTY ACID SYNTHASE"/>
    <property type="match status" value="1"/>
</dbReference>
<dbReference type="Gene3D" id="3.40.50.150">
    <property type="entry name" value="Vaccinia Virus protein VP39"/>
    <property type="match status" value="1"/>
</dbReference>
<dbReference type="GO" id="GO:0004315">
    <property type="term" value="F:3-oxoacyl-[acyl-carrier-protein] synthase activity"/>
    <property type="evidence" value="ECO:0007669"/>
    <property type="project" value="InterPro"/>
</dbReference>
<dbReference type="SMART" id="SM00822">
    <property type="entry name" value="PKS_KR"/>
    <property type="match status" value="1"/>
</dbReference>
<dbReference type="InParanoid" id="A0A0C3GWD5"/>
<dbReference type="SUPFAM" id="SSF53335">
    <property type="entry name" value="S-adenosyl-L-methionine-dependent methyltransferases"/>
    <property type="match status" value="1"/>
</dbReference>
<feature type="active site" description="Proton donor; for dehydratase activity" evidence="6">
    <location>
        <position position="1150"/>
    </location>
</feature>
<dbReference type="InterPro" id="IPR042104">
    <property type="entry name" value="PKS_dehydratase_sf"/>
</dbReference>
<dbReference type="SMART" id="SM00827">
    <property type="entry name" value="PKS_AT"/>
    <property type="match status" value="1"/>
</dbReference>
<dbReference type="Gene3D" id="3.40.50.720">
    <property type="entry name" value="NAD(P)-binding Rossmann-like Domain"/>
    <property type="match status" value="1"/>
</dbReference>
<dbReference type="SMART" id="SM00829">
    <property type="entry name" value="PKS_ER"/>
    <property type="match status" value="1"/>
</dbReference>
<dbReference type="GO" id="GO:0044550">
    <property type="term" value="P:secondary metabolite biosynthetic process"/>
    <property type="evidence" value="ECO:0007669"/>
    <property type="project" value="TreeGrafter"/>
</dbReference>
<evidence type="ECO:0008006" key="11">
    <source>
        <dbReference type="Google" id="ProtNLM"/>
    </source>
</evidence>
<feature type="active site" description="Proton acceptor; for dehydratase activity" evidence="6">
    <location>
        <position position="969"/>
    </location>
</feature>
<dbReference type="SMART" id="SM00825">
    <property type="entry name" value="PKS_KS"/>
    <property type="match status" value="1"/>
</dbReference>
<dbReference type="Gene3D" id="3.10.129.110">
    <property type="entry name" value="Polyketide synthase dehydratase"/>
    <property type="match status" value="1"/>
</dbReference>
<dbReference type="Pfam" id="PF02801">
    <property type="entry name" value="Ketoacyl-synt_C"/>
    <property type="match status" value="1"/>
</dbReference>
<dbReference type="Pfam" id="PF08659">
    <property type="entry name" value="KR"/>
    <property type="match status" value="1"/>
</dbReference>
<dbReference type="Pfam" id="PF14765">
    <property type="entry name" value="PS-DH"/>
    <property type="match status" value="1"/>
</dbReference>
<evidence type="ECO:0000256" key="5">
    <source>
        <dbReference type="ARBA" id="ARBA00023315"/>
    </source>
</evidence>
<dbReference type="GO" id="GO:0004312">
    <property type="term" value="F:fatty acid synthase activity"/>
    <property type="evidence" value="ECO:0007669"/>
    <property type="project" value="TreeGrafter"/>
</dbReference>
<evidence type="ECO:0000313" key="10">
    <source>
        <dbReference type="Proteomes" id="UP000054321"/>
    </source>
</evidence>
<feature type="domain" description="PKS/mFAS DH" evidence="8">
    <location>
        <begin position="937"/>
        <end position="1239"/>
    </location>
</feature>
<dbReference type="InterPro" id="IPR057326">
    <property type="entry name" value="KR_dom"/>
</dbReference>
<dbReference type="SUPFAM" id="SSF55048">
    <property type="entry name" value="Probable ACP-binding domain of malonyl-CoA ACP transacylase"/>
    <property type="match status" value="1"/>
</dbReference>
<keyword evidence="4" id="KW-0511">Multifunctional enzyme</keyword>
<evidence type="ECO:0000256" key="3">
    <source>
        <dbReference type="ARBA" id="ARBA00022679"/>
    </source>
</evidence>
<evidence type="ECO:0000256" key="6">
    <source>
        <dbReference type="PROSITE-ProRule" id="PRU01363"/>
    </source>
</evidence>
<dbReference type="PROSITE" id="PS52019">
    <property type="entry name" value="PKS_MFAS_DH"/>
    <property type="match status" value="1"/>
</dbReference>
<keyword evidence="1" id="KW-0596">Phosphopantetheine</keyword>
<dbReference type="Pfam" id="PF21089">
    <property type="entry name" value="PKS_DH_N"/>
    <property type="match status" value="1"/>
</dbReference>
<keyword evidence="5" id="KW-0012">Acyltransferase</keyword>
<dbReference type="OrthoDB" id="329835at2759"/>
<accession>A0A0C3GWD5</accession>
<dbReference type="CDD" id="cd00833">
    <property type="entry name" value="PKS"/>
    <property type="match status" value="1"/>
</dbReference>
<dbReference type="InterPro" id="IPR014031">
    <property type="entry name" value="Ketoacyl_synth_C"/>
</dbReference>
<dbReference type="GO" id="GO:0016491">
    <property type="term" value="F:oxidoreductase activity"/>
    <property type="evidence" value="ECO:0007669"/>
    <property type="project" value="InterPro"/>
</dbReference>
<organism evidence="9 10">
    <name type="scientific">Oidiodendron maius (strain Zn)</name>
    <dbReference type="NCBI Taxonomy" id="913774"/>
    <lineage>
        <taxon>Eukaryota</taxon>
        <taxon>Fungi</taxon>
        <taxon>Dikarya</taxon>
        <taxon>Ascomycota</taxon>
        <taxon>Pezizomycotina</taxon>
        <taxon>Leotiomycetes</taxon>
        <taxon>Leotiomycetes incertae sedis</taxon>
        <taxon>Myxotrichaceae</taxon>
        <taxon>Oidiodendron</taxon>
    </lineage>
</organism>
<evidence type="ECO:0000259" key="7">
    <source>
        <dbReference type="PROSITE" id="PS52004"/>
    </source>
</evidence>
<dbReference type="InterPro" id="IPR020807">
    <property type="entry name" value="PKS_DH"/>
</dbReference>
<dbReference type="InterPro" id="IPR020841">
    <property type="entry name" value="PKS_Beta-ketoAc_synthase_dom"/>
</dbReference>
<dbReference type="Gene3D" id="3.40.47.10">
    <property type="match status" value="1"/>
</dbReference>
<dbReference type="PANTHER" id="PTHR43775:SF50">
    <property type="entry name" value="HIGHLY REDUCING POLYKETIDE SYNTHASE SRDA"/>
    <property type="match status" value="1"/>
</dbReference>
<evidence type="ECO:0000256" key="2">
    <source>
        <dbReference type="ARBA" id="ARBA00022553"/>
    </source>
</evidence>
<dbReference type="SUPFAM" id="SSF51735">
    <property type="entry name" value="NAD(P)-binding Rossmann-fold domains"/>
    <property type="match status" value="1"/>
</dbReference>
<evidence type="ECO:0000256" key="1">
    <source>
        <dbReference type="ARBA" id="ARBA00022450"/>
    </source>
</evidence>
<feature type="region of interest" description="C-terminal hotdog fold" evidence="6">
    <location>
        <begin position="1085"/>
        <end position="1239"/>
    </location>
</feature>
<dbReference type="SMART" id="SM00826">
    <property type="entry name" value="PKS_DH"/>
    <property type="match status" value="1"/>
</dbReference>
<dbReference type="Pfam" id="PF00109">
    <property type="entry name" value="ketoacyl-synt"/>
    <property type="match status" value="1"/>
</dbReference>
<dbReference type="SUPFAM" id="SSF50129">
    <property type="entry name" value="GroES-like"/>
    <property type="match status" value="1"/>
</dbReference>
<dbReference type="InterPro" id="IPR049900">
    <property type="entry name" value="PKS_mFAS_DH"/>
</dbReference>
<dbReference type="Proteomes" id="UP000054321">
    <property type="component" value="Unassembled WGS sequence"/>
</dbReference>
<dbReference type="EMBL" id="KN832886">
    <property type="protein sequence ID" value="KIM95579.1"/>
    <property type="molecule type" value="Genomic_DNA"/>
</dbReference>
<dbReference type="InterPro" id="IPR014043">
    <property type="entry name" value="Acyl_transferase_dom"/>
</dbReference>
<dbReference type="InterPro" id="IPR011032">
    <property type="entry name" value="GroES-like_sf"/>
</dbReference>
<keyword evidence="10" id="KW-1185">Reference proteome</keyword>
<dbReference type="InterPro" id="IPR029063">
    <property type="entry name" value="SAM-dependent_MTases_sf"/>
</dbReference>
<dbReference type="Gene3D" id="3.40.366.10">
    <property type="entry name" value="Malonyl-Coenzyme A Acyl Carrier Protein, domain 2"/>
    <property type="match status" value="1"/>
</dbReference>
<dbReference type="InterPro" id="IPR018201">
    <property type="entry name" value="Ketoacyl_synth_AS"/>
</dbReference>